<comment type="similarity">
    <text evidence="1">Belongs to the KAE1 / TsaD family. TsaB subfamily.</text>
</comment>
<organism evidence="5 6">
    <name type="scientific">Salinisphaera shabanensis E1L3A</name>
    <dbReference type="NCBI Taxonomy" id="1033802"/>
    <lineage>
        <taxon>Bacteria</taxon>
        <taxon>Pseudomonadati</taxon>
        <taxon>Pseudomonadota</taxon>
        <taxon>Gammaproteobacteria</taxon>
        <taxon>Salinisphaerales</taxon>
        <taxon>Salinisphaeraceae</taxon>
        <taxon>Salinisphaera</taxon>
    </lineage>
</organism>
<dbReference type="EMBL" id="AFNV02000014">
    <property type="protein sequence ID" value="ERJ18836.1"/>
    <property type="molecule type" value="Genomic_DNA"/>
</dbReference>
<dbReference type="STRING" id="1033802.SSPSH_002129"/>
<dbReference type="RefSeq" id="WP_006912473.1">
    <property type="nucleotide sequence ID" value="NZ_AFNV02000014.1"/>
</dbReference>
<dbReference type="GO" id="GO:0005829">
    <property type="term" value="C:cytosol"/>
    <property type="evidence" value="ECO:0007669"/>
    <property type="project" value="TreeGrafter"/>
</dbReference>
<dbReference type="CDD" id="cd24032">
    <property type="entry name" value="ASKHA_NBD_TsaB"/>
    <property type="match status" value="1"/>
</dbReference>
<dbReference type="SUPFAM" id="SSF53067">
    <property type="entry name" value="Actin-like ATPase domain"/>
    <property type="match status" value="2"/>
</dbReference>
<dbReference type="InterPro" id="IPR043129">
    <property type="entry name" value="ATPase_NBD"/>
</dbReference>
<dbReference type="Gene3D" id="3.30.420.40">
    <property type="match status" value="2"/>
</dbReference>
<comment type="caution">
    <text evidence="5">The sequence shown here is derived from an EMBL/GenBank/DDBJ whole genome shotgun (WGS) entry which is preliminary data.</text>
</comment>
<evidence type="ECO:0000313" key="6">
    <source>
        <dbReference type="Proteomes" id="UP000006242"/>
    </source>
</evidence>
<proteinExistence type="inferred from homology"/>
<dbReference type="InterPro" id="IPR022496">
    <property type="entry name" value="T6A_TsaB"/>
</dbReference>
<dbReference type="GO" id="GO:0002949">
    <property type="term" value="P:tRNA threonylcarbamoyladenosine modification"/>
    <property type="evidence" value="ECO:0007669"/>
    <property type="project" value="InterPro"/>
</dbReference>
<dbReference type="NCBIfam" id="TIGR03725">
    <property type="entry name" value="T6A_YeaZ"/>
    <property type="match status" value="1"/>
</dbReference>
<evidence type="ECO:0000259" key="4">
    <source>
        <dbReference type="Pfam" id="PF00814"/>
    </source>
</evidence>
<name>U2E4R7_9GAMM</name>
<dbReference type="eggNOG" id="COG1214">
    <property type="taxonomic scope" value="Bacteria"/>
</dbReference>
<reference evidence="5 6" key="1">
    <citation type="journal article" date="2011" name="J. Bacteriol.">
        <title>Genome sequence of Salinisphaera shabanensis, a gammaproteobacterium from the harsh, variable environment of the brine-seawater interface of the Shaban Deep in the Red Sea.</title>
        <authorList>
            <person name="Antunes A."/>
            <person name="Alam I."/>
            <person name="Bajic V.B."/>
            <person name="Stingl U."/>
        </authorList>
    </citation>
    <scope>NUCLEOTIDE SEQUENCE [LARGE SCALE GENOMIC DNA]</scope>
    <source>
        <strain evidence="5 6">E1L3A</strain>
    </source>
</reference>
<dbReference type="PANTHER" id="PTHR11735">
    <property type="entry name" value="TRNA N6-ADENOSINE THREONYLCARBAMOYLTRANSFERASE"/>
    <property type="match status" value="1"/>
</dbReference>
<accession>U2E4R7</accession>
<dbReference type="AlphaFoldDB" id="U2E4R7"/>
<dbReference type="PANTHER" id="PTHR11735:SF11">
    <property type="entry name" value="TRNA THREONYLCARBAMOYLADENOSINE BIOSYNTHESIS PROTEIN TSAB"/>
    <property type="match status" value="1"/>
</dbReference>
<keyword evidence="6" id="KW-1185">Reference proteome</keyword>
<protein>
    <recommendedName>
        <fullName evidence="2">tRNA threonylcarbamoyladenosine biosynthesis protein TsaB</fullName>
    </recommendedName>
    <alternativeName>
        <fullName evidence="3">t(6)A37 threonylcarbamoyladenosine biosynthesis protein TsaB</fullName>
    </alternativeName>
</protein>
<dbReference type="Pfam" id="PF00814">
    <property type="entry name" value="TsaD"/>
    <property type="match status" value="1"/>
</dbReference>
<dbReference type="OrthoDB" id="9809995at2"/>
<sequence length="229" mass="24557">MKLLALDASTEALSVAVVDCVRGYEVEHFEIAPQAHARRLLPLAAELLERAELTLADLDGFAFARGPGAFTGLRIAAGLIQGLAAGVDRPVVPVSTLAALAARCLHNDEHVNRVRVVQDARMGEIYTADYVRGDGATPRPLGDERVIRPEMLEIETANEYTRAGNGWGVVATERSLAPEALTPSEHWPHALDIARLAVPALRHGEGLPASQALPVYVRDDVARKPGGSR</sequence>
<evidence type="ECO:0000313" key="5">
    <source>
        <dbReference type="EMBL" id="ERJ18836.1"/>
    </source>
</evidence>
<evidence type="ECO:0000256" key="1">
    <source>
        <dbReference type="ARBA" id="ARBA00010493"/>
    </source>
</evidence>
<dbReference type="InterPro" id="IPR000905">
    <property type="entry name" value="Gcp-like_dom"/>
</dbReference>
<gene>
    <name evidence="5" type="primary">yeaZ</name>
    <name evidence="5" type="ORF">SSPSH_002129</name>
</gene>
<evidence type="ECO:0000256" key="2">
    <source>
        <dbReference type="ARBA" id="ARBA00019012"/>
    </source>
</evidence>
<feature type="domain" description="Gcp-like" evidence="4">
    <location>
        <begin position="30"/>
        <end position="149"/>
    </location>
</feature>
<reference evidence="5 6" key="2">
    <citation type="journal article" date="2013" name="PLoS ONE">
        <title>INDIGO - INtegrated Data Warehouse of MIcrobial GenOmes with Examples from the Red Sea Extremophiles.</title>
        <authorList>
            <person name="Alam I."/>
            <person name="Antunes A."/>
            <person name="Kamau A.A."/>
            <person name="Ba Alawi W."/>
            <person name="Kalkatawi M."/>
            <person name="Stingl U."/>
            <person name="Bajic V.B."/>
        </authorList>
    </citation>
    <scope>NUCLEOTIDE SEQUENCE [LARGE SCALE GENOMIC DNA]</scope>
    <source>
        <strain evidence="5 6">E1L3A</strain>
    </source>
</reference>
<evidence type="ECO:0000256" key="3">
    <source>
        <dbReference type="ARBA" id="ARBA00032446"/>
    </source>
</evidence>
<dbReference type="Proteomes" id="UP000006242">
    <property type="component" value="Unassembled WGS sequence"/>
</dbReference>